<sequence length="121" mass="13395">MTHNQLRTYRRRPARYLSDVLPEQHVERFGLASIAWNTPDLDLTEVAHQVQLELHTSSGEEPAPAFAMEAAIAVDLAVSLLETVVASPELLETFCEDDQGNRARLPEGLRALAALFDARGD</sequence>
<dbReference type="RefSeq" id="WP_263510301.1">
    <property type="nucleotide sequence ID" value="NZ_CP106982.1"/>
</dbReference>
<organism evidence="1 2">
    <name type="scientific">Rhodococcus aetherivorans</name>
    <dbReference type="NCBI Taxonomy" id="191292"/>
    <lineage>
        <taxon>Bacteria</taxon>
        <taxon>Bacillati</taxon>
        <taxon>Actinomycetota</taxon>
        <taxon>Actinomycetes</taxon>
        <taxon>Mycobacteriales</taxon>
        <taxon>Nocardiaceae</taxon>
        <taxon>Rhodococcus</taxon>
    </lineage>
</organism>
<evidence type="ECO:0000313" key="1">
    <source>
        <dbReference type="EMBL" id="UYF96595.1"/>
    </source>
</evidence>
<reference evidence="1" key="1">
    <citation type="submission" date="2022-09" db="EMBL/GenBank/DDBJ databases">
        <title>The genome sequence of Rhodococcus aetherivorans N1.</title>
        <authorList>
            <person name="Jiang W."/>
        </authorList>
    </citation>
    <scope>NUCLEOTIDE SEQUENCE</scope>
    <source>
        <strain evidence="1">N1</strain>
    </source>
</reference>
<proteinExistence type="predicted"/>
<name>A0AA46PDD0_9NOCA</name>
<evidence type="ECO:0000313" key="2">
    <source>
        <dbReference type="Proteomes" id="UP001163947"/>
    </source>
</evidence>
<accession>A0AA46PDD0</accession>
<dbReference type="Proteomes" id="UP001163947">
    <property type="component" value="Chromosome"/>
</dbReference>
<protein>
    <submittedName>
        <fullName evidence="1">Uncharacterized protein</fullName>
    </submittedName>
</protein>
<dbReference type="EMBL" id="CP106982">
    <property type="protein sequence ID" value="UYF96595.1"/>
    <property type="molecule type" value="Genomic_DNA"/>
</dbReference>
<dbReference type="AlphaFoldDB" id="A0AA46PDD0"/>
<dbReference type="GeneID" id="83621346"/>
<gene>
    <name evidence="1" type="ORF">OCS65_12975</name>
</gene>